<dbReference type="AlphaFoldDB" id="A0A853CM44"/>
<dbReference type="InterPro" id="IPR035959">
    <property type="entry name" value="RutC-like_sf"/>
</dbReference>
<reference evidence="2 3" key="1">
    <citation type="submission" date="2020-07" db="EMBL/GenBank/DDBJ databases">
        <title>Sequencing the genomes of 1000 actinobacteria strains.</title>
        <authorList>
            <person name="Klenk H.-P."/>
        </authorList>
    </citation>
    <scope>NUCLEOTIDE SEQUENCE [LARGE SCALE GENOMIC DNA]</scope>
    <source>
        <strain evidence="2 3">DSM 104001</strain>
    </source>
</reference>
<comment type="caution">
    <text evidence="2">The sequence shown here is derived from an EMBL/GenBank/DDBJ whole genome shotgun (WGS) entry which is preliminary data.</text>
</comment>
<dbReference type="Pfam" id="PF01042">
    <property type="entry name" value="Ribonuc_L-PSP"/>
    <property type="match status" value="1"/>
</dbReference>
<comment type="similarity">
    <text evidence="1">Belongs to the RutC family.</text>
</comment>
<evidence type="ECO:0000256" key="1">
    <source>
        <dbReference type="ARBA" id="ARBA00010552"/>
    </source>
</evidence>
<gene>
    <name evidence="2" type="ORF">GGQ55_003606</name>
</gene>
<dbReference type="GO" id="GO:0005829">
    <property type="term" value="C:cytosol"/>
    <property type="evidence" value="ECO:0007669"/>
    <property type="project" value="TreeGrafter"/>
</dbReference>
<dbReference type="CDD" id="cd00448">
    <property type="entry name" value="YjgF_YER057c_UK114_family"/>
    <property type="match status" value="1"/>
</dbReference>
<protein>
    <submittedName>
        <fullName evidence="2">Enamine deaminase RidA (YjgF/YER057c/UK114 family)</fullName>
    </submittedName>
</protein>
<dbReference type="PANTHER" id="PTHR11803:SF58">
    <property type="entry name" value="PROTEIN HMF1-RELATED"/>
    <property type="match status" value="1"/>
</dbReference>
<name>A0A853CM44_9ACTN</name>
<keyword evidence="3" id="KW-1185">Reference proteome</keyword>
<evidence type="ECO:0000313" key="3">
    <source>
        <dbReference type="Proteomes" id="UP000541969"/>
    </source>
</evidence>
<dbReference type="RefSeq" id="WP_179719099.1">
    <property type="nucleotide sequence ID" value="NZ_JACBZT010000001.1"/>
</dbReference>
<dbReference type="GO" id="GO:0019239">
    <property type="term" value="F:deaminase activity"/>
    <property type="evidence" value="ECO:0007669"/>
    <property type="project" value="TreeGrafter"/>
</dbReference>
<dbReference type="SUPFAM" id="SSF55298">
    <property type="entry name" value="YjgF-like"/>
    <property type="match status" value="1"/>
</dbReference>
<dbReference type="Gene3D" id="3.30.1330.40">
    <property type="entry name" value="RutC-like"/>
    <property type="match status" value="1"/>
</dbReference>
<dbReference type="PANTHER" id="PTHR11803">
    <property type="entry name" value="2-IMINOBUTANOATE/2-IMINOPROPANOATE DEAMINASE RIDA"/>
    <property type="match status" value="1"/>
</dbReference>
<organism evidence="2 3">
    <name type="scientific">Petropleomorpha daqingensis</name>
    <dbReference type="NCBI Taxonomy" id="2026353"/>
    <lineage>
        <taxon>Bacteria</taxon>
        <taxon>Bacillati</taxon>
        <taxon>Actinomycetota</taxon>
        <taxon>Actinomycetes</taxon>
        <taxon>Geodermatophilales</taxon>
        <taxon>Geodermatophilaceae</taxon>
        <taxon>Petropleomorpha</taxon>
    </lineage>
</organism>
<dbReference type="InterPro" id="IPR006175">
    <property type="entry name" value="YjgF/YER057c/UK114"/>
</dbReference>
<proteinExistence type="inferred from homology"/>
<dbReference type="Proteomes" id="UP000541969">
    <property type="component" value="Unassembled WGS sequence"/>
</dbReference>
<evidence type="ECO:0000313" key="2">
    <source>
        <dbReference type="EMBL" id="NYJ07328.1"/>
    </source>
</evidence>
<accession>A0A853CM44</accession>
<dbReference type="EMBL" id="JACBZT010000001">
    <property type="protein sequence ID" value="NYJ07328.1"/>
    <property type="molecule type" value="Genomic_DNA"/>
</dbReference>
<sequence>MTEPVNPWTWQERFGYSQAWRVDGAESLVVVAGQGPIAADGSLVGAGDFEAQARRTFENLRTVLEAAGTSFAGLVSTTTYLTDVTRARDLGRVRAEFVTGPPPAGTVVGVTGLAVPGMMLEISAIAVR</sequence>